<reference evidence="13" key="1">
    <citation type="submission" date="2021-02" db="EMBL/GenBank/DDBJ databases">
        <authorList>
            <person name="Nowell W R."/>
        </authorList>
    </citation>
    <scope>NUCLEOTIDE SEQUENCE</scope>
</reference>
<evidence type="ECO:0000256" key="4">
    <source>
        <dbReference type="ARBA" id="ARBA00022989"/>
    </source>
</evidence>
<evidence type="ECO:0000259" key="11">
    <source>
        <dbReference type="SMART" id="SM00079"/>
    </source>
</evidence>
<comment type="subcellular location">
    <subcellularLocation>
        <location evidence="1">Membrane</location>
        <topology evidence="1">Multi-pass membrane protein</topology>
    </subcellularLocation>
</comment>
<evidence type="ECO:0000256" key="10">
    <source>
        <dbReference type="ARBA" id="ARBA00023303"/>
    </source>
</evidence>
<keyword evidence="3" id="KW-0812">Transmembrane</keyword>
<accession>A0A820G5D6</accession>
<dbReference type="InterPro" id="IPR019594">
    <property type="entry name" value="Glu/Gly-bd"/>
</dbReference>
<keyword evidence="7" id="KW-0675">Receptor</keyword>
<evidence type="ECO:0000256" key="9">
    <source>
        <dbReference type="ARBA" id="ARBA00023286"/>
    </source>
</evidence>
<feature type="non-terminal residue" evidence="13">
    <location>
        <position position="158"/>
    </location>
</feature>
<dbReference type="Gene3D" id="3.40.190.10">
    <property type="entry name" value="Periplasmic binding protein-like II"/>
    <property type="match status" value="1"/>
</dbReference>
<comment type="caution">
    <text evidence="13">The sequence shown here is derived from an EMBL/GenBank/DDBJ whole genome shotgun (WGS) entry which is preliminary data.</text>
</comment>
<evidence type="ECO:0000259" key="12">
    <source>
        <dbReference type="SMART" id="SM00918"/>
    </source>
</evidence>
<dbReference type="GO" id="GO:0016020">
    <property type="term" value="C:membrane"/>
    <property type="evidence" value="ECO:0007669"/>
    <property type="project" value="UniProtKB-SubCell"/>
</dbReference>
<dbReference type="SUPFAM" id="SSF53850">
    <property type="entry name" value="Periplasmic binding protein-like II"/>
    <property type="match status" value="1"/>
</dbReference>
<dbReference type="AlphaFoldDB" id="A0A820G5D6"/>
<evidence type="ECO:0000256" key="8">
    <source>
        <dbReference type="ARBA" id="ARBA00023180"/>
    </source>
</evidence>
<sequence length="158" mass="17767">IADDSSNRFRSSYDNRTRLIVTIFDEPFMMLKKTRNESVNEKSIPRGTILDPSAVEGFCVDLAEAICNDKLKIPYKFLIETKYGNEIEKGVWDGMIGALVNRAADLSIASLTINGAREKAVDFSKPFIDLGISIMIRKPEKQKPGVFSFMAPLSKEIW</sequence>
<proteinExistence type="predicted"/>
<keyword evidence="4" id="KW-1133">Transmembrane helix</keyword>
<evidence type="ECO:0000313" key="13">
    <source>
        <dbReference type="EMBL" id="CAF4274182.1"/>
    </source>
</evidence>
<dbReference type="Proteomes" id="UP000663868">
    <property type="component" value="Unassembled WGS sequence"/>
</dbReference>
<feature type="domain" description="Ionotropic glutamate receptor C-terminal" evidence="11">
    <location>
        <begin position="18"/>
        <end position="157"/>
    </location>
</feature>
<dbReference type="EMBL" id="CAJOBB010012293">
    <property type="protein sequence ID" value="CAF4274182.1"/>
    <property type="molecule type" value="Genomic_DNA"/>
</dbReference>
<evidence type="ECO:0000256" key="1">
    <source>
        <dbReference type="ARBA" id="ARBA00004141"/>
    </source>
</evidence>
<evidence type="ECO:0000313" key="14">
    <source>
        <dbReference type="Proteomes" id="UP000663868"/>
    </source>
</evidence>
<keyword evidence="10" id="KW-0407">Ion channel</keyword>
<dbReference type="InterPro" id="IPR015683">
    <property type="entry name" value="Ionotropic_Glu_rcpt"/>
</dbReference>
<dbReference type="SMART" id="SM00918">
    <property type="entry name" value="Lig_chan-Glu_bd"/>
    <property type="match status" value="1"/>
</dbReference>
<dbReference type="PANTHER" id="PTHR18966">
    <property type="entry name" value="IONOTROPIC GLUTAMATE RECEPTOR"/>
    <property type="match status" value="1"/>
</dbReference>
<evidence type="ECO:0000256" key="2">
    <source>
        <dbReference type="ARBA" id="ARBA00022448"/>
    </source>
</evidence>
<evidence type="ECO:0000256" key="3">
    <source>
        <dbReference type="ARBA" id="ARBA00022692"/>
    </source>
</evidence>
<keyword evidence="2" id="KW-0813">Transport</keyword>
<feature type="non-terminal residue" evidence="13">
    <location>
        <position position="1"/>
    </location>
</feature>
<evidence type="ECO:0000256" key="5">
    <source>
        <dbReference type="ARBA" id="ARBA00023065"/>
    </source>
</evidence>
<organism evidence="13 14">
    <name type="scientific">Adineta steineri</name>
    <dbReference type="NCBI Taxonomy" id="433720"/>
    <lineage>
        <taxon>Eukaryota</taxon>
        <taxon>Metazoa</taxon>
        <taxon>Spiralia</taxon>
        <taxon>Gnathifera</taxon>
        <taxon>Rotifera</taxon>
        <taxon>Eurotatoria</taxon>
        <taxon>Bdelloidea</taxon>
        <taxon>Adinetida</taxon>
        <taxon>Adinetidae</taxon>
        <taxon>Adineta</taxon>
    </lineage>
</organism>
<dbReference type="SMART" id="SM00079">
    <property type="entry name" value="PBPe"/>
    <property type="match status" value="1"/>
</dbReference>
<evidence type="ECO:0000256" key="7">
    <source>
        <dbReference type="ARBA" id="ARBA00023170"/>
    </source>
</evidence>
<keyword evidence="8" id="KW-0325">Glycoprotein</keyword>
<dbReference type="Pfam" id="PF10613">
    <property type="entry name" value="Lig_chan-Glu_bd"/>
    <property type="match status" value="1"/>
</dbReference>
<keyword evidence="6" id="KW-0472">Membrane</keyword>
<dbReference type="GO" id="GO:0015276">
    <property type="term" value="F:ligand-gated monoatomic ion channel activity"/>
    <property type="evidence" value="ECO:0007669"/>
    <property type="project" value="InterPro"/>
</dbReference>
<keyword evidence="9" id="KW-1071">Ligand-gated ion channel</keyword>
<keyword evidence="5" id="KW-0406">Ion transport</keyword>
<evidence type="ECO:0000256" key="6">
    <source>
        <dbReference type="ARBA" id="ARBA00023136"/>
    </source>
</evidence>
<feature type="domain" description="Ionotropic glutamate receptor L-glutamate and glycine-binding" evidence="12">
    <location>
        <begin position="45"/>
        <end position="101"/>
    </location>
</feature>
<name>A0A820G5D6_9BILA</name>
<dbReference type="InterPro" id="IPR001320">
    <property type="entry name" value="Iontro_rcpt_C"/>
</dbReference>
<protein>
    <submittedName>
        <fullName evidence="13">Uncharacterized protein</fullName>
    </submittedName>
</protein>
<gene>
    <name evidence="13" type="ORF">KXQ929_LOCUS44064</name>
</gene>
<dbReference type="FunFam" id="3.40.190.10:FF:000024">
    <property type="entry name" value="Glutamate receptor, ionotropic, delta 1"/>
    <property type="match status" value="1"/>
</dbReference>